<dbReference type="Proteomes" id="UP001419268">
    <property type="component" value="Unassembled WGS sequence"/>
</dbReference>
<organism evidence="1 2">
    <name type="scientific">Stephania cephalantha</name>
    <dbReference type="NCBI Taxonomy" id="152367"/>
    <lineage>
        <taxon>Eukaryota</taxon>
        <taxon>Viridiplantae</taxon>
        <taxon>Streptophyta</taxon>
        <taxon>Embryophyta</taxon>
        <taxon>Tracheophyta</taxon>
        <taxon>Spermatophyta</taxon>
        <taxon>Magnoliopsida</taxon>
        <taxon>Ranunculales</taxon>
        <taxon>Menispermaceae</taxon>
        <taxon>Menispermoideae</taxon>
        <taxon>Cissampelideae</taxon>
        <taxon>Stephania</taxon>
    </lineage>
</organism>
<keyword evidence="2" id="KW-1185">Reference proteome</keyword>
<reference evidence="1 2" key="1">
    <citation type="submission" date="2024-01" db="EMBL/GenBank/DDBJ databases">
        <title>Genome assemblies of Stephania.</title>
        <authorList>
            <person name="Yang L."/>
        </authorList>
    </citation>
    <scope>NUCLEOTIDE SEQUENCE [LARGE SCALE GENOMIC DNA]</scope>
    <source>
        <strain evidence="1">JXDWG</strain>
        <tissue evidence="1">Leaf</tissue>
    </source>
</reference>
<dbReference type="AlphaFoldDB" id="A0AAP0HDY6"/>
<evidence type="ECO:0000313" key="2">
    <source>
        <dbReference type="Proteomes" id="UP001419268"/>
    </source>
</evidence>
<sequence>MCTLLDSKLLMQMVRPLRDDQDILAMMTEHDRVKNIQVYLENDETAPPLSFKMPQDNPNLGVLIA</sequence>
<gene>
    <name evidence="1" type="ORF">Scep_029975</name>
</gene>
<dbReference type="EMBL" id="JBBNAG010000013">
    <property type="protein sequence ID" value="KAK9083504.1"/>
    <property type="molecule type" value="Genomic_DNA"/>
</dbReference>
<proteinExistence type="predicted"/>
<name>A0AAP0HDY6_9MAGN</name>
<comment type="caution">
    <text evidence="1">The sequence shown here is derived from an EMBL/GenBank/DDBJ whole genome shotgun (WGS) entry which is preliminary data.</text>
</comment>
<protein>
    <submittedName>
        <fullName evidence="1">Uncharacterized protein</fullName>
    </submittedName>
</protein>
<accession>A0AAP0HDY6</accession>
<evidence type="ECO:0000313" key="1">
    <source>
        <dbReference type="EMBL" id="KAK9083504.1"/>
    </source>
</evidence>